<proteinExistence type="predicted"/>
<dbReference type="Proteomes" id="UP000292447">
    <property type="component" value="Chromosome VI"/>
</dbReference>
<sequence>MALRNYLYAKHLSPTQAALINKEPVSAGEMQSCPPEKALVLEDGLKVCANCPDCPKKAKADDGSPKIRVQVENEVDFTDRA</sequence>
<evidence type="ECO:0000313" key="1">
    <source>
        <dbReference type="EMBL" id="QBM90928.1"/>
    </source>
</evidence>
<dbReference type="EMBL" id="CP034461">
    <property type="protein sequence ID" value="QBM90928.1"/>
    <property type="molecule type" value="Genomic_DNA"/>
</dbReference>
<protein>
    <submittedName>
        <fullName evidence="1">Uncharacterized protein</fullName>
    </submittedName>
</protein>
<dbReference type="AlphaFoldDB" id="A0A4P6XX65"/>
<evidence type="ECO:0000313" key="2">
    <source>
        <dbReference type="Proteomes" id="UP000292447"/>
    </source>
</evidence>
<keyword evidence="2" id="KW-1185">Reference proteome</keyword>
<reference evidence="2" key="1">
    <citation type="submission" date="2019-03" db="EMBL/GenBank/DDBJ databases">
        <title>Snf2 controls pulcherriminic acid biosynthesis and connects pigmentation and antifungal activity of the yeast Metschnikowia pulcherrima.</title>
        <authorList>
            <person name="Gore-Lloyd D."/>
            <person name="Sumann I."/>
            <person name="Brachmann A.O."/>
            <person name="Schneeberger K."/>
            <person name="Ortiz-Merino R.A."/>
            <person name="Moreno-Beltran M."/>
            <person name="Schlaefli M."/>
            <person name="Kirner P."/>
            <person name="Santos Kron A."/>
            <person name="Wolfe K.H."/>
            <person name="Piel J."/>
            <person name="Ahrens C.H."/>
            <person name="Henk D."/>
            <person name="Freimoser F.M."/>
        </authorList>
    </citation>
    <scope>NUCLEOTIDE SEQUENCE [LARGE SCALE GENOMIC DNA]</scope>
    <source>
        <strain evidence="2">APC 1.2</strain>
    </source>
</reference>
<gene>
    <name evidence="1" type="ORF">METSCH_F05160</name>
</gene>
<name>A0A4P6XX65_9ASCO</name>
<organism evidence="1 2">
    <name type="scientific">Metschnikowia aff. pulcherrima</name>
    <dbReference type="NCBI Taxonomy" id="2163413"/>
    <lineage>
        <taxon>Eukaryota</taxon>
        <taxon>Fungi</taxon>
        <taxon>Dikarya</taxon>
        <taxon>Ascomycota</taxon>
        <taxon>Saccharomycotina</taxon>
        <taxon>Pichiomycetes</taxon>
        <taxon>Metschnikowiaceae</taxon>
        <taxon>Metschnikowia</taxon>
    </lineage>
</organism>
<accession>A0A4P6XX65</accession>